<keyword evidence="1" id="KW-0547">Nucleotide-binding</keyword>
<dbReference type="AlphaFoldDB" id="A0A0M3IQ14"/>
<keyword evidence="2" id="KW-0067">ATP-binding</keyword>
<evidence type="ECO:0000313" key="3">
    <source>
        <dbReference type="Proteomes" id="UP000036681"/>
    </source>
</evidence>
<name>A0A0M3IQ14_ASCLU</name>
<sequence length="60" mass="6729">MAFHWQSKTNVQHVGVDDMVLLSKLNEDAIVENLRKRLMGNSIFVSNLFLISLISTPSAV</sequence>
<evidence type="ECO:0000256" key="1">
    <source>
        <dbReference type="ARBA" id="ARBA00022741"/>
    </source>
</evidence>
<proteinExistence type="predicted"/>
<evidence type="ECO:0000313" key="4">
    <source>
        <dbReference type="WBParaSite" id="ALUE_0002084201-mRNA-1"/>
    </source>
</evidence>
<dbReference type="WBParaSite" id="ALUE_0002084201-mRNA-1">
    <property type="protein sequence ID" value="ALUE_0002084201-mRNA-1"/>
    <property type="gene ID" value="ALUE_0002084201"/>
</dbReference>
<dbReference type="Gene3D" id="3.40.850.10">
    <property type="entry name" value="Kinesin motor domain"/>
    <property type="match status" value="1"/>
</dbReference>
<dbReference type="GO" id="GO:0005524">
    <property type="term" value="F:ATP binding"/>
    <property type="evidence" value="ECO:0007669"/>
    <property type="project" value="UniProtKB-KW"/>
</dbReference>
<dbReference type="Proteomes" id="UP000036681">
    <property type="component" value="Unplaced"/>
</dbReference>
<protein>
    <submittedName>
        <fullName evidence="4">Reverse transcriptase domain-containing protein</fullName>
    </submittedName>
</protein>
<evidence type="ECO:0000256" key="2">
    <source>
        <dbReference type="ARBA" id="ARBA00022840"/>
    </source>
</evidence>
<reference evidence="4" key="1">
    <citation type="submission" date="2017-02" db="UniProtKB">
        <authorList>
            <consortium name="WormBaseParasite"/>
        </authorList>
    </citation>
    <scope>IDENTIFICATION</scope>
</reference>
<accession>A0A0M3IQ14</accession>
<organism evidence="3 4">
    <name type="scientific">Ascaris lumbricoides</name>
    <name type="common">Giant roundworm</name>
    <dbReference type="NCBI Taxonomy" id="6252"/>
    <lineage>
        <taxon>Eukaryota</taxon>
        <taxon>Metazoa</taxon>
        <taxon>Ecdysozoa</taxon>
        <taxon>Nematoda</taxon>
        <taxon>Chromadorea</taxon>
        <taxon>Rhabditida</taxon>
        <taxon>Spirurina</taxon>
        <taxon>Ascaridomorpha</taxon>
        <taxon>Ascaridoidea</taxon>
        <taxon>Ascarididae</taxon>
        <taxon>Ascaris</taxon>
    </lineage>
</organism>
<keyword evidence="3" id="KW-1185">Reference proteome</keyword>
<dbReference type="InterPro" id="IPR036961">
    <property type="entry name" value="Kinesin_motor_dom_sf"/>
</dbReference>